<dbReference type="InterPro" id="IPR036514">
    <property type="entry name" value="SGNH_hydro_sf"/>
</dbReference>
<dbReference type="KEGG" id="paun:MJA45_13590"/>
<sequence length="322" mass="36151">MLLQRIPEAVRQRLREQSQAMYRKAACCEIRFVSDWKPAVVTLVSYEGNSVISIFYGDYFVSQRLIMEEATDFLLELPSPYFLPREELNTVQHSFAPQVWRLVLHGGEVHLLNIKGETLRPPDRKELPPYTYLAYGPSITQGAAAASADLTYVKQAAWRLRSDAINLGVSGSAYCEEELADYIADRGDWDVASLCISVNMLNQGVPVESFQQKAAHMVEKMAAKNPDKPIICIGLLPVFMDIGLIWPERNPASTSEAFRTALQEVVHSIDSPNVHYVDGRQLLRSGLYGLSHDLLHPGNHGMIEMGEHLAAYIKPLLERNQV</sequence>
<keyword evidence="2" id="KW-0378">Hydrolase</keyword>
<name>A0AA96LH43_9BACL</name>
<proteinExistence type="predicted"/>
<accession>A0AA96LH43</accession>
<dbReference type="EMBL" id="CP130318">
    <property type="protein sequence ID" value="WNQ14004.1"/>
    <property type="molecule type" value="Genomic_DNA"/>
</dbReference>
<dbReference type="AlphaFoldDB" id="A0AA96LH43"/>
<reference evidence="2 3" key="1">
    <citation type="submission" date="2022-02" db="EMBL/GenBank/DDBJ databases">
        <title>Paenibacillus sp. MBLB1776 Whole Genome Shotgun Sequencing.</title>
        <authorList>
            <person name="Hwang C.Y."/>
            <person name="Cho E.-S."/>
            <person name="Seo M.-J."/>
        </authorList>
    </citation>
    <scope>NUCLEOTIDE SEQUENCE [LARGE SCALE GENOMIC DNA]</scope>
    <source>
        <strain evidence="2 3">MBLB1776</strain>
    </source>
</reference>
<keyword evidence="3" id="KW-1185">Reference proteome</keyword>
<feature type="domain" description="SGNH hydrolase-type esterase" evidence="1">
    <location>
        <begin position="134"/>
        <end position="301"/>
    </location>
</feature>
<dbReference type="InterPro" id="IPR013830">
    <property type="entry name" value="SGNH_hydro"/>
</dbReference>
<evidence type="ECO:0000313" key="3">
    <source>
        <dbReference type="Proteomes" id="UP001305702"/>
    </source>
</evidence>
<dbReference type="Proteomes" id="UP001305702">
    <property type="component" value="Chromosome"/>
</dbReference>
<dbReference type="Pfam" id="PF13472">
    <property type="entry name" value="Lipase_GDSL_2"/>
    <property type="match status" value="1"/>
</dbReference>
<dbReference type="Gene3D" id="3.40.50.1110">
    <property type="entry name" value="SGNH hydrolase"/>
    <property type="match status" value="1"/>
</dbReference>
<gene>
    <name evidence="2" type="ORF">MJA45_13590</name>
</gene>
<dbReference type="RefSeq" id="WP_315607786.1">
    <property type="nucleotide sequence ID" value="NZ_CP130318.1"/>
</dbReference>
<evidence type="ECO:0000313" key="2">
    <source>
        <dbReference type="EMBL" id="WNQ14004.1"/>
    </source>
</evidence>
<organism evidence="2 3">
    <name type="scientific">Paenibacillus aurantius</name>
    <dbReference type="NCBI Taxonomy" id="2918900"/>
    <lineage>
        <taxon>Bacteria</taxon>
        <taxon>Bacillati</taxon>
        <taxon>Bacillota</taxon>
        <taxon>Bacilli</taxon>
        <taxon>Bacillales</taxon>
        <taxon>Paenibacillaceae</taxon>
        <taxon>Paenibacillus</taxon>
    </lineage>
</organism>
<protein>
    <submittedName>
        <fullName evidence="2">SGNH/GDSL hydrolase family protein</fullName>
    </submittedName>
</protein>
<evidence type="ECO:0000259" key="1">
    <source>
        <dbReference type="Pfam" id="PF13472"/>
    </source>
</evidence>
<dbReference type="SUPFAM" id="SSF52266">
    <property type="entry name" value="SGNH hydrolase"/>
    <property type="match status" value="1"/>
</dbReference>
<dbReference type="GO" id="GO:0016787">
    <property type="term" value="F:hydrolase activity"/>
    <property type="evidence" value="ECO:0007669"/>
    <property type="project" value="UniProtKB-KW"/>
</dbReference>